<reference evidence="2 3" key="1">
    <citation type="submission" date="2017-06" db="EMBL/GenBank/DDBJ databases">
        <authorList>
            <person name="Kim H.J."/>
            <person name="Triplett B.A."/>
        </authorList>
    </citation>
    <scope>NUCLEOTIDE SEQUENCE [LARGE SCALE GENOMIC DNA]</scope>
    <source>
        <strain evidence="2 3">DSM 14713</strain>
    </source>
</reference>
<feature type="region of interest" description="Disordered" evidence="1">
    <location>
        <begin position="50"/>
        <end position="71"/>
    </location>
</feature>
<dbReference type="KEGG" id="mbd:MEBOL_002563"/>
<dbReference type="Proteomes" id="UP000217289">
    <property type="component" value="Chromosome"/>
</dbReference>
<organism evidence="2 3">
    <name type="scientific">Melittangium boletus DSM 14713</name>
    <dbReference type="NCBI Taxonomy" id="1294270"/>
    <lineage>
        <taxon>Bacteria</taxon>
        <taxon>Pseudomonadati</taxon>
        <taxon>Myxococcota</taxon>
        <taxon>Myxococcia</taxon>
        <taxon>Myxococcales</taxon>
        <taxon>Cystobacterineae</taxon>
        <taxon>Archangiaceae</taxon>
        <taxon>Melittangium</taxon>
    </lineage>
</organism>
<evidence type="ECO:0000256" key="1">
    <source>
        <dbReference type="SAM" id="MobiDB-lite"/>
    </source>
</evidence>
<proteinExistence type="predicted"/>
<sequence length="125" mass="13450">MLLVSGCVGADAALSDGTCNQSDSTVSCCLKQHPAQYELCGATAPQPLIVGPPGLKSSEDEAQDESQEEREKRCLPHYVACIEKIGLKPGGSFGGSQCQDCYRYCMRFGFWPLRMNKKKCPGLAG</sequence>
<keyword evidence="3" id="KW-1185">Reference proteome</keyword>
<name>A0A250IB67_9BACT</name>
<evidence type="ECO:0000313" key="3">
    <source>
        <dbReference type="Proteomes" id="UP000217289"/>
    </source>
</evidence>
<gene>
    <name evidence="2" type="ORF">MEBOL_002563</name>
</gene>
<evidence type="ECO:0000313" key="2">
    <source>
        <dbReference type="EMBL" id="ATB29114.1"/>
    </source>
</evidence>
<dbReference type="EMBL" id="CP022163">
    <property type="protein sequence ID" value="ATB29114.1"/>
    <property type="molecule type" value="Genomic_DNA"/>
</dbReference>
<dbReference type="AlphaFoldDB" id="A0A250IB67"/>
<accession>A0A250IB67</accession>
<protein>
    <submittedName>
        <fullName evidence="2">Uncharacterized protein</fullName>
    </submittedName>
</protein>